<feature type="modified residue" description="N6-(pyridoxal phosphate)lysine" evidence="8 9">
    <location>
        <position position="49"/>
    </location>
</feature>
<dbReference type="HAMAP" id="MF_01201">
    <property type="entry name" value="Ala_racemase"/>
    <property type="match status" value="1"/>
</dbReference>
<protein>
    <recommendedName>
        <fullName evidence="8">Alanine racemase</fullName>
        <ecNumber evidence="8">5.1.1.1</ecNumber>
    </recommendedName>
</protein>
<dbReference type="GO" id="GO:0042803">
    <property type="term" value="F:protein homodimerization activity"/>
    <property type="evidence" value="ECO:0007669"/>
    <property type="project" value="UniProtKB-ARBA"/>
</dbReference>
<dbReference type="GO" id="GO:0008784">
    <property type="term" value="F:alanine racemase activity"/>
    <property type="evidence" value="ECO:0007669"/>
    <property type="project" value="UniProtKB-UniRule"/>
</dbReference>
<dbReference type="Pfam" id="PF00842">
    <property type="entry name" value="Ala_racemase_C"/>
    <property type="match status" value="1"/>
</dbReference>
<dbReference type="GO" id="GO:0030170">
    <property type="term" value="F:pyridoxal phosphate binding"/>
    <property type="evidence" value="ECO:0007669"/>
    <property type="project" value="UniProtKB-UniRule"/>
</dbReference>
<evidence type="ECO:0000256" key="7">
    <source>
        <dbReference type="ARBA" id="ARBA00037912"/>
    </source>
</evidence>
<keyword evidence="6 8" id="KW-0413">Isomerase</keyword>
<dbReference type="GO" id="GO:0030632">
    <property type="term" value="P:D-alanine biosynthetic process"/>
    <property type="evidence" value="ECO:0007669"/>
    <property type="project" value="UniProtKB-UniRule"/>
</dbReference>
<gene>
    <name evidence="12" type="primary">alr</name>
    <name evidence="12" type="ORF">NCTC12998_00737</name>
</gene>
<evidence type="ECO:0000256" key="5">
    <source>
        <dbReference type="ARBA" id="ARBA00022898"/>
    </source>
</evidence>
<dbReference type="InterPro" id="IPR000821">
    <property type="entry name" value="Ala_racemase"/>
</dbReference>
<dbReference type="FunFam" id="3.20.20.10:FF:000002">
    <property type="entry name" value="Alanine racemase"/>
    <property type="match status" value="1"/>
</dbReference>
<organism evidence="12 13">
    <name type="scientific">Raoultella planticola</name>
    <name type="common">Klebsiella planticola</name>
    <dbReference type="NCBI Taxonomy" id="575"/>
    <lineage>
        <taxon>Bacteria</taxon>
        <taxon>Pseudomonadati</taxon>
        <taxon>Pseudomonadota</taxon>
        <taxon>Gammaproteobacteria</taxon>
        <taxon>Enterobacterales</taxon>
        <taxon>Enterobacteriaceae</taxon>
        <taxon>Klebsiella/Raoultella group</taxon>
        <taxon>Raoultella</taxon>
    </lineage>
</organism>
<dbReference type="UniPathway" id="UPA00042">
    <property type="reaction ID" value="UER00497"/>
</dbReference>
<dbReference type="FunFam" id="2.40.37.10:FF:000002">
    <property type="entry name" value="Alanine racemase"/>
    <property type="match status" value="1"/>
</dbReference>
<dbReference type="NCBIfam" id="TIGR00492">
    <property type="entry name" value="alr"/>
    <property type="match status" value="1"/>
</dbReference>
<accession>A0A485AC79</accession>
<evidence type="ECO:0000313" key="12">
    <source>
        <dbReference type="EMBL" id="VFS58260.1"/>
    </source>
</evidence>
<feature type="active site" description="Proton acceptor; specific for D-alanine" evidence="8">
    <location>
        <position position="49"/>
    </location>
</feature>
<feature type="domain" description="Alanine racemase C-terminal" evidence="11">
    <location>
        <begin position="249"/>
        <end position="375"/>
    </location>
</feature>
<evidence type="ECO:0000313" key="13">
    <source>
        <dbReference type="Proteomes" id="UP000345637"/>
    </source>
</evidence>
<proteinExistence type="inferred from homology"/>
<dbReference type="Gene3D" id="2.40.37.10">
    <property type="entry name" value="Lyase, Ornithine Decarboxylase, Chain A, domain 1"/>
    <property type="match status" value="1"/>
</dbReference>
<comment type="catalytic activity">
    <reaction evidence="1 8">
        <text>L-alanine = D-alanine</text>
        <dbReference type="Rhea" id="RHEA:20249"/>
        <dbReference type="ChEBI" id="CHEBI:57416"/>
        <dbReference type="ChEBI" id="CHEBI:57972"/>
        <dbReference type="EC" id="5.1.1.1"/>
    </reaction>
</comment>
<dbReference type="PRINTS" id="PR00992">
    <property type="entry name" value="ALARACEMASE"/>
</dbReference>
<dbReference type="Pfam" id="PF01168">
    <property type="entry name" value="Ala_racemase_N"/>
    <property type="match status" value="1"/>
</dbReference>
<dbReference type="InterPro" id="IPR029066">
    <property type="entry name" value="PLP-binding_barrel"/>
</dbReference>
<dbReference type="Gene3D" id="3.20.20.10">
    <property type="entry name" value="Alanine racemase"/>
    <property type="match status" value="1"/>
</dbReference>
<dbReference type="EC" id="5.1.1.1" evidence="8"/>
<reference evidence="12 13" key="1">
    <citation type="submission" date="2019-03" db="EMBL/GenBank/DDBJ databases">
        <authorList>
            <consortium name="Pathogen Informatics"/>
        </authorList>
    </citation>
    <scope>NUCLEOTIDE SEQUENCE [LARGE SCALE GENOMIC DNA]</scope>
    <source>
        <strain evidence="12 13">NCTC12998</strain>
    </source>
</reference>
<dbReference type="PROSITE" id="PS00395">
    <property type="entry name" value="ALANINE_RACEMASE"/>
    <property type="match status" value="1"/>
</dbReference>
<dbReference type="AlphaFoldDB" id="A0A485AC79"/>
<evidence type="ECO:0000256" key="3">
    <source>
        <dbReference type="ARBA" id="ARBA00004752"/>
    </source>
</evidence>
<comment type="pathway">
    <text evidence="3">Cell wall biogenesis; peptidoglycan biosynthesis.</text>
</comment>
<evidence type="ECO:0000256" key="10">
    <source>
        <dbReference type="PIRSR" id="PIRSR600821-52"/>
    </source>
</evidence>
<evidence type="ECO:0000259" key="11">
    <source>
        <dbReference type="SMART" id="SM01005"/>
    </source>
</evidence>
<feature type="active site" description="Proton acceptor; specific for L-alanine" evidence="8">
    <location>
        <position position="270"/>
    </location>
</feature>
<dbReference type="SUPFAM" id="SSF51419">
    <property type="entry name" value="PLP-binding barrel"/>
    <property type="match status" value="1"/>
</dbReference>
<dbReference type="EMBL" id="CAADJE010000011">
    <property type="protein sequence ID" value="VFS58260.1"/>
    <property type="molecule type" value="Genomic_DNA"/>
</dbReference>
<dbReference type="InterPro" id="IPR009006">
    <property type="entry name" value="Ala_racemase/Decarboxylase_C"/>
</dbReference>
<dbReference type="SMART" id="SM01005">
    <property type="entry name" value="Ala_racemase_C"/>
    <property type="match status" value="1"/>
</dbReference>
<comment type="cofactor">
    <cofactor evidence="2 8 9">
        <name>pyridoxal 5'-phosphate</name>
        <dbReference type="ChEBI" id="CHEBI:597326"/>
    </cofactor>
</comment>
<evidence type="ECO:0000256" key="8">
    <source>
        <dbReference type="HAMAP-Rule" id="MF_01201"/>
    </source>
</evidence>
<dbReference type="PANTHER" id="PTHR30511">
    <property type="entry name" value="ALANINE RACEMASE"/>
    <property type="match status" value="1"/>
</dbReference>
<name>A0A485AC79_RAOPL</name>
<dbReference type="CDD" id="cd06827">
    <property type="entry name" value="PLPDE_III_AR_proteobact"/>
    <property type="match status" value="1"/>
</dbReference>
<comment type="pathway">
    <text evidence="7 8">Amino-acid biosynthesis; D-alanine biosynthesis; D-alanine from L-alanine: step 1/1.</text>
</comment>
<comment type="function">
    <text evidence="8">Catalyzes the interconversion of L-alanine and D-alanine. May also act on other amino acids.</text>
</comment>
<dbReference type="InterPro" id="IPR011079">
    <property type="entry name" value="Ala_racemase_C"/>
</dbReference>
<dbReference type="PANTHER" id="PTHR30511:SF4">
    <property type="entry name" value="ALANINE RACEMASE, BIOSYNTHETIC"/>
    <property type="match status" value="1"/>
</dbReference>
<evidence type="ECO:0000256" key="2">
    <source>
        <dbReference type="ARBA" id="ARBA00001933"/>
    </source>
</evidence>
<comment type="similarity">
    <text evidence="4 8">Belongs to the alanine racemase family.</text>
</comment>
<feature type="binding site" evidence="8 10">
    <location>
        <position position="144"/>
    </location>
    <ligand>
        <name>substrate</name>
    </ligand>
</feature>
<dbReference type="SUPFAM" id="SSF50621">
    <property type="entry name" value="Alanine racemase C-terminal domain-like"/>
    <property type="match status" value="1"/>
</dbReference>
<dbReference type="InterPro" id="IPR001608">
    <property type="entry name" value="Ala_racemase_N"/>
</dbReference>
<feature type="binding site" evidence="8 10">
    <location>
        <position position="318"/>
    </location>
    <ligand>
        <name>substrate</name>
    </ligand>
</feature>
<evidence type="ECO:0000256" key="6">
    <source>
        <dbReference type="ARBA" id="ARBA00023235"/>
    </source>
</evidence>
<sequence>MIEWIRLILFKARNVNASATVVINRRALRHNLQRLRELAPASKLVAVVKANAYGHGLLETARTLPDADAFGVARLEEALRLRAGGITKPILLLEGFFDAADLPVISAQQLHTAVHSPEQLEALEQAELPEPVTVWMKLDTGMHRLGVLPEQADAFWQRLSQCKNVRQPVNIVSHFARADEPECGATERQLDIFTTFSEGKPGLRSIAASGGILLWPQSHFDWVRPGIILYGVSPLDYPSTGADFGCQPVMSLTSSLIAVREHKAGEPVGYGGTWVSERDTRLGVVAMGYGDGYPRAAPSGTPVLVNGREVPIVGRVAMDMICVDLGPEAQDKSGDPVVLWGEDLPVERIAALTNVSAYELNYAADVAGRHAVRGLSAVFPLLCDKTTPVARCLPGLW</sequence>
<evidence type="ECO:0000256" key="9">
    <source>
        <dbReference type="PIRSR" id="PIRSR600821-50"/>
    </source>
</evidence>
<keyword evidence="5 8" id="KW-0663">Pyridoxal phosphate</keyword>
<dbReference type="Proteomes" id="UP000345637">
    <property type="component" value="Unassembled WGS sequence"/>
</dbReference>
<dbReference type="InterPro" id="IPR020622">
    <property type="entry name" value="Ala_racemase_pyridoxalP-BS"/>
</dbReference>
<evidence type="ECO:0000256" key="4">
    <source>
        <dbReference type="ARBA" id="ARBA00007880"/>
    </source>
</evidence>
<evidence type="ECO:0000256" key="1">
    <source>
        <dbReference type="ARBA" id="ARBA00000316"/>
    </source>
</evidence>
<dbReference type="GO" id="GO:0005829">
    <property type="term" value="C:cytosol"/>
    <property type="evidence" value="ECO:0007669"/>
    <property type="project" value="TreeGrafter"/>
</dbReference>